<dbReference type="EC" id="5.1.3.15" evidence="4"/>
<dbReference type="PANTHER" id="PTHR11122:SF13">
    <property type="entry name" value="GLUCOSE-6-PHOSPHATE 1-EPIMERASE"/>
    <property type="match status" value="1"/>
</dbReference>
<keyword evidence="3 4" id="KW-0413">Isomerase</keyword>
<evidence type="ECO:0000256" key="3">
    <source>
        <dbReference type="ARBA" id="ARBA00023235"/>
    </source>
</evidence>
<evidence type="ECO:0000256" key="1">
    <source>
        <dbReference type="ARBA" id="ARBA00001096"/>
    </source>
</evidence>
<dbReference type="Gene3D" id="2.70.98.10">
    <property type="match status" value="1"/>
</dbReference>
<evidence type="ECO:0000313" key="5">
    <source>
        <dbReference type="EMBL" id="GEO91578.1"/>
    </source>
</evidence>
<evidence type="ECO:0000313" key="6">
    <source>
        <dbReference type="Proteomes" id="UP000321155"/>
    </source>
</evidence>
<dbReference type="Proteomes" id="UP000321155">
    <property type="component" value="Unassembled WGS sequence"/>
</dbReference>
<name>A0ABQ0X1V4_9MICC</name>
<evidence type="ECO:0000256" key="4">
    <source>
        <dbReference type="PIRNR" id="PIRNR016020"/>
    </source>
</evidence>
<keyword evidence="6" id="KW-1185">Reference proteome</keyword>
<gene>
    <name evidence="5" type="ORF">KFL01_08840</name>
</gene>
<dbReference type="PIRSF" id="PIRSF016020">
    <property type="entry name" value="PHexose_mutarotase"/>
    <property type="match status" value="1"/>
</dbReference>
<dbReference type="InterPro" id="IPR008183">
    <property type="entry name" value="Aldose_1/G6P_1-epimerase"/>
</dbReference>
<dbReference type="RefSeq" id="WP_083529503.1">
    <property type="nucleotide sequence ID" value="NZ_BJZR01000015.1"/>
</dbReference>
<dbReference type="InterPro" id="IPR025532">
    <property type="entry name" value="G6P_1-epimerase"/>
</dbReference>
<comment type="catalytic activity">
    <reaction evidence="1">
        <text>alpha-D-glucose 6-phosphate = beta-D-glucose 6-phosphate</text>
        <dbReference type="Rhea" id="RHEA:16249"/>
        <dbReference type="ChEBI" id="CHEBI:58225"/>
        <dbReference type="ChEBI" id="CHEBI:58247"/>
        <dbReference type="EC" id="5.1.3.15"/>
    </reaction>
</comment>
<comment type="similarity">
    <text evidence="2 4">Belongs to the glucose-6-phosphate 1-epimerase family.</text>
</comment>
<reference evidence="5 6" key="1">
    <citation type="submission" date="2019-07" db="EMBL/GenBank/DDBJ databases">
        <title>Whole genome shotgun sequence of Kocuria flava NBRC 107626.</title>
        <authorList>
            <person name="Hosoyama A."/>
            <person name="Uohara A."/>
            <person name="Ohji S."/>
            <person name="Ichikawa N."/>
        </authorList>
    </citation>
    <scope>NUCLEOTIDE SEQUENCE [LARGE SCALE GENOMIC DNA]</scope>
    <source>
        <strain evidence="5 6">NBRC 107626</strain>
    </source>
</reference>
<dbReference type="SUPFAM" id="SSF74650">
    <property type="entry name" value="Galactose mutarotase-like"/>
    <property type="match status" value="1"/>
</dbReference>
<protein>
    <recommendedName>
        <fullName evidence="4">Putative glucose-6-phosphate 1-epimerase</fullName>
        <ecNumber evidence="4">5.1.3.15</ecNumber>
    </recommendedName>
</protein>
<organism evidence="5 6">
    <name type="scientific">Kocuria flava</name>
    <dbReference type="NCBI Taxonomy" id="446860"/>
    <lineage>
        <taxon>Bacteria</taxon>
        <taxon>Bacillati</taxon>
        <taxon>Actinomycetota</taxon>
        <taxon>Actinomycetes</taxon>
        <taxon>Micrococcales</taxon>
        <taxon>Micrococcaceae</taxon>
        <taxon>Kocuria</taxon>
    </lineage>
</organism>
<dbReference type="Pfam" id="PF01263">
    <property type="entry name" value="Aldose_epim"/>
    <property type="match status" value="1"/>
</dbReference>
<accession>A0ABQ0X1V4</accession>
<dbReference type="InterPro" id="IPR014718">
    <property type="entry name" value="GH-type_carb-bd"/>
</dbReference>
<comment type="caution">
    <text evidence="5">The sequence shown here is derived from an EMBL/GenBank/DDBJ whole genome shotgun (WGS) entry which is preliminary data.</text>
</comment>
<evidence type="ECO:0000256" key="2">
    <source>
        <dbReference type="ARBA" id="ARBA00005866"/>
    </source>
</evidence>
<dbReference type="CDD" id="cd09020">
    <property type="entry name" value="D-hex-6-P-epi_like"/>
    <property type="match status" value="1"/>
</dbReference>
<dbReference type="PANTHER" id="PTHR11122">
    <property type="entry name" value="APOSPORY-ASSOCIATED PROTEIN C-RELATED"/>
    <property type="match status" value="1"/>
</dbReference>
<dbReference type="EMBL" id="BJZR01000015">
    <property type="protein sequence ID" value="GEO91578.1"/>
    <property type="molecule type" value="Genomic_DNA"/>
</dbReference>
<dbReference type="InterPro" id="IPR011013">
    <property type="entry name" value="Gal_mutarotase_sf_dom"/>
</dbReference>
<sequence>MSELPAPRRFSCRHATGLVHDQGAQVVDWIPTGHAPVLWLSPSTALERGRAVRGGVPICFPWFAEGPSGDLEPKHGFVRTLPWEMQSFESSDHEAVAVYRFTEEDVPDPALRALFPHRFEAEYVVRFGPELELELSVTNTDEHGFDFEEALHAYLVVGDVRRIRIEGLDGARYRDKVTDRDGCLQEGPLEPAAETDRVYESSADVRVVDPVLGRALRIRKRGSATTVVWNPWAEKAAGLPDVGADGWSGFVCVEGANVQGNAVHLEPEETHTMGYRVAVETLPGDPGASPA</sequence>
<proteinExistence type="inferred from homology"/>